<evidence type="ECO:0000313" key="2">
    <source>
        <dbReference type="Proteomes" id="UP000198807"/>
    </source>
</evidence>
<proteinExistence type="predicted"/>
<dbReference type="STRING" id="650850.SAMN04488129_13010"/>
<evidence type="ECO:0000313" key="1">
    <source>
        <dbReference type="EMBL" id="SEM17250.1"/>
    </source>
</evidence>
<accession>A0A1H7W6Y1</accession>
<dbReference type="Pfam" id="PF20181">
    <property type="entry name" value="DUF6544"/>
    <property type="match status" value="1"/>
</dbReference>
<reference evidence="2" key="1">
    <citation type="submission" date="2016-10" db="EMBL/GenBank/DDBJ databases">
        <authorList>
            <person name="Varghese N."/>
            <person name="Submissions S."/>
        </authorList>
    </citation>
    <scope>NUCLEOTIDE SEQUENCE [LARGE SCALE GENOMIC DNA]</scope>
    <source>
        <strain evidence="2">CGMCC 1.9150</strain>
    </source>
</reference>
<gene>
    <name evidence="1" type="ORF">SAMN04488129_13010</name>
</gene>
<dbReference type="Proteomes" id="UP000198807">
    <property type="component" value="Unassembled WGS sequence"/>
</dbReference>
<dbReference type="EMBL" id="FOBC01000030">
    <property type="protein sequence ID" value="SEM17250.1"/>
    <property type="molecule type" value="Genomic_DNA"/>
</dbReference>
<name>A0A1H7W6Y1_9GAMM</name>
<sequence>MAYLGLAVGLLLALVLITVLAMQAWRLADNRAADFAWAWLQSQAPESIGEFDPTMVEDLPDAARRYFLFTMVPGTPLHVVSEIRMAGEIGLGNKEAPGYRPMKARQILAPPHGFIWRLEQAGSGLMQMSGSDGMGEGRSWTRFWLNKTLPVARAGGDENHLRASFGRAVADAAFWAPAALLPQDGVRWEETGELNRARAVITHGTLEQSIEIAVAEDGRPLWVQFPRWSNANPEKEWRLQPFGGYLDDFRNFEGLTLPTRVEAGNHFGTEAYFPFFRARVEQVRFPVP</sequence>
<dbReference type="OrthoDB" id="3671061at2"/>
<protein>
    <submittedName>
        <fullName evidence="1">Uncharacterized protein</fullName>
    </submittedName>
</protein>
<dbReference type="AlphaFoldDB" id="A0A1H7W6Y1"/>
<keyword evidence="2" id="KW-1185">Reference proteome</keyword>
<organism evidence="1 2">
    <name type="scientific">Halomonas daqiaonensis</name>
    <dbReference type="NCBI Taxonomy" id="650850"/>
    <lineage>
        <taxon>Bacteria</taxon>
        <taxon>Pseudomonadati</taxon>
        <taxon>Pseudomonadota</taxon>
        <taxon>Gammaproteobacteria</taxon>
        <taxon>Oceanospirillales</taxon>
        <taxon>Halomonadaceae</taxon>
        <taxon>Halomonas</taxon>
    </lineage>
</organism>
<dbReference type="InterPro" id="IPR046674">
    <property type="entry name" value="DUF6544"/>
</dbReference>
<dbReference type="RefSeq" id="WP_089715856.1">
    <property type="nucleotide sequence ID" value="NZ_FOBC01000030.1"/>
</dbReference>